<dbReference type="Proteomes" id="UP000717696">
    <property type="component" value="Unassembled WGS sequence"/>
</dbReference>
<evidence type="ECO:0000313" key="2">
    <source>
        <dbReference type="EMBL" id="KAH7146813.1"/>
    </source>
</evidence>
<organism evidence="2 3">
    <name type="scientific">Dactylonectria estremocensis</name>
    <dbReference type="NCBI Taxonomy" id="1079267"/>
    <lineage>
        <taxon>Eukaryota</taxon>
        <taxon>Fungi</taxon>
        <taxon>Dikarya</taxon>
        <taxon>Ascomycota</taxon>
        <taxon>Pezizomycotina</taxon>
        <taxon>Sordariomycetes</taxon>
        <taxon>Hypocreomycetidae</taxon>
        <taxon>Hypocreales</taxon>
        <taxon>Nectriaceae</taxon>
        <taxon>Dactylonectria</taxon>
    </lineage>
</organism>
<dbReference type="EMBL" id="JAGMUU010000008">
    <property type="protein sequence ID" value="KAH7146813.1"/>
    <property type="molecule type" value="Genomic_DNA"/>
</dbReference>
<feature type="region of interest" description="Disordered" evidence="1">
    <location>
        <begin position="1"/>
        <end position="22"/>
    </location>
</feature>
<comment type="caution">
    <text evidence="2">The sequence shown here is derived from an EMBL/GenBank/DDBJ whole genome shotgun (WGS) entry which is preliminary data.</text>
</comment>
<gene>
    <name evidence="2" type="ORF">B0J13DRAFT_621759</name>
</gene>
<name>A0A9P9ETT9_9HYPO</name>
<dbReference type="OrthoDB" id="5139510at2759"/>
<keyword evidence="3" id="KW-1185">Reference proteome</keyword>
<protein>
    <submittedName>
        <fullName evidence="2">Uncharacterized protein</fullName>
    </submittedName>
</protein>
<reference evidence="2" key="1">
    <citation type="journal article" date="2021" name="Nat. Commun.">
        <title>Genetic determinants of endophytism in the Arabidopsis root mycobiome.</title>
        <authorList>
            <person name="Mesny F."/>
            <person name="Miyauchi S."/>
            <person name="Thiergart T."/>
            <person name="Pickel B."/>
            <person name="Atanasova L."/>
            <person name="Karlsson M."/>
            <person name="Huettel B."/>
            <person name="Barry K.W."/>
            <person name="Haridas S."/>
            <person name="Chen C."/>
            <person name="Bauer D."/>
            <person name="Andreopoulos W."/>
            <person name="Pangilinan J."/>
            <person name="LaButti K."/>
            <person name="Riley R."/>
            <person name="Lipzen A."/>
            <person name="Clum A."/>
            <person name="Drula E."/>
            <person name="Henrissat B."/>
            <person name="Kohler A."/>
            <person name="Grigoriev I.V."/>
            <person name="Martin F.M."/>
            <person name="Hacquard S."/>
        </authorList>
    </citation>
    <scope>NUCLEOTIDE SEQUENCE</scope>
    <source>
        <strain evidence="2">MPI-CAGE-AT-0021</strain>
    </source>
</reference>
<dbReference type="AlphaFoldDB" id="A0A9P9ETT9"/>
<sequence>MKDGALPDQHLQPGTSNSAERKLGLDDLPTEIIELICPLILRTRASRPERQAWHRLHKFPLDGRPCAQSIANLVAASRRYRDIALPFLYSRWACHSNKMGRPIDFVRTLCDNPALGLLVVEVVFQSGPTDIGDTPSLTSEEDGIFHDTALRLLPSLYPLDPIDKGDYDIRPWVNRQLLPLIFLLAPNLKRLSICVTDEDLGAITGSDKHQLPPLLTSVVHIEIFNLGSVWDSSYRIATIPRGEGSTIIRPLILISPALKTLTIRNKCLLGRKPEFKFTVDFLIELQLGDVLVSGRSLKWILRACKALEVFSVHSFPYPED</sequence>
<evidence type="ECO:0000313" key="3">
    <source>
        <dbReference type="Proteomes" id="UP000717696"/>
    </source>
</evidence>
<accession>A0A9P9ETT9</accession>
<proteinExistence type="predicted"/>
<evidence type="ECO:0000256" key="1">
    <source>
        <dbReference type="SAM" id="MobiDB-lite"/>
    </source>
</evidence>